<dbReference type="InterPro" id="IPR040190">
    <property type="entry name" value="MURQ/GCKR"/>
</dbReference>
<dbReference type="Pfam" id="PF20741">
    <property type="entry name" value="GKRP-like_C"/>
    <property type="match status" value="1"/>
</dbReference>
<organism evidence="3 4">
    <name type="scientific">Mytilus coruscus</name>
    <name type="common">Sea mussel</name>
    <dbReference type="NCBI Taxonomy" id="42192"/>
    <lineage>
        <taxon>Eukaryota</taxon>
        <taxon>Metazoa</taxon>
        <taxon>Spiralia</taxon>
        <taxon>Lophotrochozoa</taxon>
        <taxon>Mollusca</taxon>
        <taxon>Bivalvia</taxon>
        <taxon>Autobranchia</taxon>
        <taxon>Pteriomorphia</taxon>
        <taxon>Mytilida</taxon>
        <taxon>Mytiloidea</taxon>
        <taxon>Mytilidae</taxon>
        <taxon>Mytilinae</taxon>
        <taxon>Mytilus</taxon>
    </lineage>
</organism>
<dbReference type="GO" id="GO:0005829">
    <property type="term" value="C:cytosol"/>
    <property type="evidence" value="ECO:0007669"/>
    <property type="project" value="TreeGrafter"/>
</dbReference>
<dbReference type="SUPFAM" id="SSF53697">
    <property type="entry name" value="SIS domain"/>
    <property type="match status" value="3"/>
</dbReference>
<dbReference type="GO" id="GO:0019899">
    <property type="term" value="F:enzyme binding"/>
    <property type="evidence" value="ECO:0007669"/>
    <property type="project" value="TreeGrafter"/>
</dbReference>
<evidence type="ECO:0000313" key="3">
    <source>
        <dbReference type="EMBL" id="CAC5393995.1"/>
    </source>
</evidence>
<dbReference type="GO" id="GO:0030246">
    <property type="term" value="F:carbohydrate binding"/>
    <property type="evidence" value="ECO:0007669"/>
    <property type="project" value="TreeGrafter"/>
</dbReference>
<sequence length="614" mass="68947">MKELVNLHQKEYSEFKRKKDLAALPYIYECDTGLNRYDPRLALIKMDIPITEARNPVTTTIDVASTDDIVQMLHMCDREIFNGWKQYKGLFHPETIATIRQISEVAVDILKKPDGMIVLSGCGTSGRIAFLIARNFNEVLRNSGREQCFRYLIAGRDKALFTSQEAPEDDPQCGIEMLKEVTAGRNRVLFIGITCGLSAPFVAGQLYYCMENLNIYTPVLLGFNPSNLARNIKIEKWDKTFLQVVRLMENKVAENKAYILNPIVGPEQITGSSRMKSGTATKILLETIFVSCVKAYENIPSNIEAHLKSYQDLCEVVYKETSSISKLVQLAGNSLKAGGTISYIGWDSLGVMGMIDASECPPTYGASLSDIRGFVETGYKLLNNIEGDLSPLGKYYRISIDEFQSDIVPGLKESDLVILLMKDESCTVSDILWKSTCQKACISFYSAEKEDRMDCTVSIDLSNLITEPLGNQHYKSWGQLYKELSTKWILNAVTTGAHILKGKVYQNIMVDLKVSNNKLFFRAVGIIQNFSNLPKEMCQEYLLKSIYMTDDLSDDLKSLQVKDHIVKATTMEKVVPTALVAAILKCKIDDARKLLLQHHVIRTAISDIINNRTV</sequence>
<evidence type="ECO:0000259" key="2">
    <source>
        <dbReference type="PROSITE" id="PS51464"/>
    </source>
</evidence>
<dbReference type="PROSITE" id="PS01272">
    <property type="entry name" value="GCKR"/>
    <property type="match status" value="1"/>
</dbReference>
<dbReference type="Pfam" id="PF22645">
    <property type="entry name" value="GKRP_SIS_N"/>
    <property type="match status" value="1"/>
</dbReference>
<reference evidence="3 4" key="1">
    <citation type="submission" date="2020-06" db="EMBL/GenBank/DDBJ databases">
        <authorList>
            <person name="Li R."/>
            <person name="Bekaert M."/>
        </authorList>
    </citation>
    <scope>NUCLEOTIDE SEQUENCE [LARGE SCALE GENOMIC DNA]</scope>
    <source>
        <strain evidence="4">wild</strain>
    </source>
</reference>
<dbReference type="Pfam" id="PF22198">
    <property type="entry name" value="GKRP_SIS_2"/>
    <property type="match status" value="1"/>
</dbReference>
<evidence type="ECO:0000313" key="4">
    <source>
        <dbReference type="Proteomes" id="UP000507470"/>
    </source>
</evidence>
<dbReference type="GO" id="GO:0009750">
    <property type="term" value="P:response to fructose"/>
    <property type="evidence" value="ECO:0007669"/>
    <property type="project" value="TreeGrafter"/>
</dbReference>
<dbReference type="OrthoDB" id="311172at2759"/>
<feature type="domain" description="SIS" evidence="2">
    <location>
        <begin position="106"/>
        <end position="298"/>
    </location>
</feature>
<protein>
    <recommendedName>
        <fullName evidence="2">SIS domain-containing protein</fullName>
    </recommendedName>
</protein>
<dbReference type="InterPro" id="IPR005486">
    <property type="entry name" value="Glucokinase_regulatory_CS"/>
</dbReference>
<gene>
    <name evidence="3" type="ORF">MCOR_28800</name>
</gene>
<name>A0A6J8CCB7_MYTCO</name>
<keyword evidence="1" id="KW-0119">Carbohydrate metabolism</keyword>
<dbReference type="PANTHER" id="PTHR10088:SF4">
    <property type="entry name" value="GLUCOKINASE REGULATORY PROTEIN"/>
    <property type="match status" value="1"/>
</dbReference>
<dbReference type="GO" id="GO:0070095">
    <property type="term" value="F:fructose-6-phosphate binding"/>
    <property type="evidence" value="ECO:0007669"/>
    <property type="project" value="TreeGrafter"/>
</dbReference>
<dbReference type="PROSITE" id="PS51464">
    <property type="entry name" value="SIS"/>
    <property type="match status" value="1"/>
</dbReference>
<evidence type="ECO:0000256" key="1">
    <source>
        <dbReference type="ARBA" id="ARBA00023277"/>
    </source>
</evidence>
<dbReference type="GO" id="GO:0005654">
    <property type="term" value="C:nucleoplasm"/>
    <property type="evidence" value="ECO:0007669"/>
    <property type="project" value="TreeGrafter"/>
</dbReference>
<dbReference type="GO" id="GO:0042593">
    <property type="term" value="P:glucose homeostasis"/>
    <property type="evidence" value="ECO:0007669"/>
    <property type="project" value="TreeGrafter"/>
</dbReference>
<accession>A0A6J8CCB7</accession>
<dbReference type="InterPro" id="IPR046348">
    <property type="entry name" value="SIS_dom_sf"/>
</dbReference>
<proteinExistence type="predicted"/>
<dbReference type="GO" id="GO:0004857">
    <property type="term" value="F:enzyme inhibitor activity"/>
    <property type="evidence" value="ECO:0007669"/>
    <property type="project" value="TreeGrafter"/>
</dbReference>
<dbReference type="PANTHER" id="PTHR10088">
    <property type="entry name" value="GLUCOKINASE REGULATORY PROTEIN"/>
    <property type="match status" value="1"/>
</dbReference>
<dbReference type="Gene3D" id="1.10.8.1080">
    <property type="match status" value="1"/>
</dbReference>
<dbReference type="AlphaFoldDB" id="A0A6J8CCB7"/>
<dbReference type="InterPro" id="IPR054017">
    <property type="entry name" value="GKRP_SIS_2"/>
</dbReference>
<dbReference type="Gene3D" id="3.40.50.10490">
    <property type="entry name" value="Glucose-6-phosphate isomerase like protein, domain 1"/>
    <property type="match status" value="1"/>
</dbReference>
<dbReference type="InterPro" id="IPR001347">
    <property type="entry name" value="SIS_dom"/>
</dbReference>
<dbReference type="EMBL" id="CACVKT020005246">
    <property type="protein sequence ID" value="CAC5393995.1"/>
    <property type="molecule type" value="Genomic_DNA"/>
</dbReference>
<dbReference type="GO" id="GO:1901135">
    <property type="term" value="P:carbohydrate derivative metabolic process"/>
    <property type="evidence" value="ECO:0007669"/>
    <property type="project" value="InterPro"/>
</dbReference>
<dbReference type="Proteomes" id="UP000507470">
    <property type="component" value="Unassembled WGS sequence"/>
</dbReference>
<keyword evidence="4" id="KW-1185">Reference proteome</keyword>
<dbReference type="Gene3D" id="3.40.50.12620">
    <property type="match status" value="1"/>
</dbReference>